<accession>A0A4C1VE35</accession>
<evidence type="ECO:0000313" key="2">
    <source>
        <dbReference type="EMBL" id="GBP36863.1"/>
    </source>
</evidence>
<evidence type="ECO:0000256" key="1">
    <source>
        <dbReference type="SAM" id="MobiDB-lite"/>
    </source>
</evidence>
<keyword evidence="3" id="KW-1185">Reference proteome</keyword>
<evidence type="ECO:0000313" key="3">
    <source>
        <dbReference type="Proteomes" id="UP000299102"/>
    </source>
</evidence>
<feature type="compositionally biased region" description="Basic and acidic residues" evidence="1">
    <location>
        <begin position="17"/>
        <end position="26"/>
    </location>
</feature>
<name>A0A4C1VE35_EUMVA</name>
<dbReference type="Proteomes" id="UP000299102">
    <property type="component" value="Unassembled WGS sequence"/>
</dbReference>
<dbReference type="AlphaFoldDB" id="A0A4C1VE35"/>
<proteinExistence type="predicted"/>
<dbReference type="EMBL" id="BGZK01000324">
    <property type="protein sequence ID" value="GBP36863.1"/>
    <property type="molecule type" value="Genomic_DNA"/>
</dbReference>
<reference evidence="2 3" key="1">
    <citation type="journal article" date="2019" name="Commun. Biol.">
        <title>The bagworm genome reveals a unique fibroin gene that provides high tensile strength.</title>
        <authorList>
            <person name="Kono N."/>
            <person name="Nakamura H."/>
            <person name="Ohtoshi R."/>
            <person name="Tomita M."/>
            <person name="Numata K."/>
            <person name="Arakawa K."/>
        </authorList>
    </citation>
    <scope>NUCLEOTIDE SEQUENCE [LARGE SCALE GENOMIC DNA]</scope>
</reference>
<sequence length="113" mass="12441">MDTSNSEGVTNGGPGVGRHEKFHSETPKGTSLTHFSLLDFFHLRASRLLSGKRACEPPESGRHHRRTWTLASAEESYATPSTHQSSSVIPKVNKVSVLSHGREESDEQLMNLT</sequence>
<gene>
    <name evidence="2" type="ORF">EVAR_96110_1</name>
</gene>
<feature type="region of interest" description="Disordered" evidence="1">
    <location>
        <begin position="1"/>
        <end position="29"/>
    </location>
</feature>
<organism evidence="2 3">
    <name type="scientific">Eumeta variegata</name>
    <name type="common">Bagworm moth</name>
    <name type="synonym">Eumeta japonica</name>
    <dbReference type="NCBI Taxonomy" id="151549"/>
    <lineage>
        <taxon>Eukaryota</taxon>
        <taxon>Metazoa</taxon>
        <taxon>Ecdysozoa</taxon>
        <taxon>Arthropoda</taxon>
        <taxon>Hexapoda</taxon>
        <taxon>Insecta</taxon>
        <taxon>Pterygota</taxon>
        <taxon>Neoptera</taxon>
        <taxon>Endopterygota</taxon>
        <taxon>Lepidoptera</taxon>
        <taxon>Glossata</taxon>
        <taxon>Ditrysia</taxon>
        <taxon>Tineoidea</taxon>
        <taxon>Psychidae</taxon>
        <taxon>Oiketicinae</taxon>
        <taxon>Eumeta</taxon>
    </lineage>
</organism>
<comment type="caution">
    <text evidence="2">The sequence shown here is derived from an EMBL/GenBank/DDBJ whole genome shotgun (WGS) entry which is preliminary data.</text>
</comment>
<protein>
    <submittedName>
        <fullName evidence="2">Uncharacterized protein</fullName>
    </submittedName>
</protein>